<reference evidence="5" key="1">
    <citation type="submission" date="2019-08" db="EMBL/GenBank/DDBJ databases">
        <title>The improved chromosome-level genome for the pearl oyster Pinctada fucata martensii using PacBio sequencing and Hi-C.</title>
        <authorList>
            <person name="Zheng Z."/>
        </authorList>
    </citation>
    <scope>NUCLEOTIDE SEQUENCE</scope>
    <source>
        <strain evidence="5">ZZ-2019</strain>
        <tissue evidence="5">Adductor muscle</tissue>
    </source>
</reference>
<dbReference type="Proteomes" id="UP001186944">
    <property type="component" value="Unassembled WGS sequence"/>
</dbReference>
<feature type="domain" description="Strictosidine synthase conserved region" evidence="4">
    <location>
        <begin position="2"/>
        <end position="48"/>
    </location>
</feature>
<dbReference type="InterPro" id="IPR011042">
    <property type="entry name" value="6-blade_b-propeller_TolB-like"/>
</dbReference>
<dbReference type="GO" id="GO:0016787">
    <property type="term" value="F:hydrolase activity"/>
    <property type="evidence" value="ECO:0007669"/>
    <property type="project" value="TreeGrafter"/>
</dbReference>
<protein>
    <recommendedName>
        <fullName evidence="4">Strictosidine synthase conserved region domain-containing protein</fullName>
    </recommendedName>
</protein>
<comment type="similarity">
    <text evidence="1">Belongs to the strictosidine synthase family.</text>
</comment>
<gene>
    <name evidence="5" type="ORF">FSP39_011140</name>
</gene>
<dbReference type="InterPro" id="IPR018119">
    <property type="entry name" value="Strictosidine_synth_cons-reg"/>
</dbReference>
<name>A0AA88XWC7_PINIB</name>
<evidence type="ECO:0000256" key="3">
    <source>
        <dbReference type="ARBA" id="ARBA00023180"/>
    </source>
</evidence>
<dbReference type="AlphaFoldDB" id="A0AA88XWC7"/>
<dbReference type="GO" id="GO:0012505">
    <property type="term" value="C:endomembrane system"/>
    <property type="evidence" value="ECO:0007669"/>
    <property type="project" value="TreeGrafter"/>
</dbReference>
<comment type="caution">
    <text evidence="5">The sequence shown here is derived from an EMBL/GenBank/DDBJ whole genome shotgun (WGS) entry which is preliminary data.</text>
</comment>
<organism evidence="5 6">
    <name type="scientific">Pinctada imbricata</name>
    <name type="common">Atlantic pearl-oyster</name>
    <name type="synonym">Pinctada martensii</name>
    <dbReference type="NCBI Taxonomy" id="66713"/>
    <lineage>
        <taxon>Eukaryota</taxon>
        <taxon>Metazoa</taxon>
        <taxon>Spiralia</taxon>
        <taxon>Lophotrochozoa</taxon>
        <taxon>Mollusca</taxon>
        <taxon>Bivalvia</taxon>
        <taxon>Autobranchia</taxon>
        <taxon>Pteriomorphia</taxon>
        <taxon>Pterioida</taxon>
        <taxon>Pterioidea</taxon>
        <taxon>Pteriidae</taxon>
        <taxon>Pinctada</taxon>
    </lineage>
</organism>
<evidence type="ECO:0000256" key="1">
    <source>
        <dbReference type="ARBA" id="ARBA00009191"/>
    </source>
</evidence>
<dbReference type="Gene3D" id="2.120.10.30">
    <property type="entry name" value="TolB, C-terminal domain"/>
    <property type="match status" value="1"/>
</dbReference>
<keyword evidence="3" id="KW-0325">Glycoprotein</keyword>
<dbReference type="Pfam" id="PF03088">
    <property type="entry name" value="Str_synth"/>
    <property type="match status" value="1"/>
</dbReference>
<evidence type="ECO:0000259" key="4">
    <source>
        <dbReference type="Pfam" id="PF03088"/>
    </source>
</evidence>
<dbReference type="PANTHER" id="PTHR10426:SF88">
    <property type="entry name" value="ADIPOCYTE PLASMA MEMBRANE-ASSOCIATED PROTEIN HEMOMUCIN-RELATED"/>
    <property type="match status" value="1"/>
</dbReference>
<evidence type="ECO:0000256" key="2">
    <source>
        <dbReference type="ARBA" id="ARBA00022553"/>
    </source>
</evidence>
<dbReference type="SUPFAM" id="SSF63829">
    <property type="entry name" value="Calcium-dependent phosphotriesterase"/>
    <property type="match status" value="1"/>
</dbReference>
<dbReference type="PANTHER" id="PTHR10426">
    <property type="entry name" value="STRICTOSIDINE SYNTHASE-RELATED"/>
    <property type="match status" value="1"/>
</dbReference>
<accession>A0AA88XWC7</accession>
<keyword evidence="6" id="KW-1185">Reference proteome</keyword>
<keyword evidence="2" id="KW-0597">Phosphoprotein</keyword>
<evidence type="ECO:0000313" key="5">
    <source>
        <dbReference type="EMBL" id="KAK3093107.1"/>
    </source>
</evidence>
<proteinExistence type="inferred from homology"/>
<dbReference type="EMBL" id="VSWD01000009">
    <property type="protein sequence ID" value="KAK3093107.1"/>
    <property type="molecule type" value="Genomic_DNA"/>
</dbReference>
<sequence length="178" mass="19953">MFDENKKEMTELVDGIAFANGVQLTRKEDAVLICETTKARLLRYNLKGPKSGTLEVVNDNLPGLPDNIRPSSSGGYWIGFALIRKKGKFSFMDFCAEKPWLRSFIMKQVIPMDAILAALPKYGLLIEVDDNGNIMRSLHDPTGKVIPSLSEAEDKNGVLHFGSYNLPFMGRLYLARIR</sequence>
<evidence type="ECO:0000313" key="6">
    <source>
        <dbReference type="Proteomes" id="UP001186944"/>
    </source>
</evidence>